<proteinExistence type="inferred from homology"/>
<dbReference type="PANTHER" id="PTHR12692:SF0">
    <property type="entry name" value="GH11935P"/>
    <property type="match status" value="1"/>
</dbReference>
<dbReference type="EMBL" id="BPLR01000648">
    <property type="protein sequence ID" value="GIY96367.1"/>
    <property type="molecule type" value="Genomic_DNA"/>
</dbReference>
<dbReference type="Proteomes" id="UP001054945">
    <property type="component" value="Unassembled WGS sequence"/>
</dbReference>
<comment type="subcellular location">
    <subcellularLocation>
        <location evidence="2">Endoplasmic reticulum membrane</location>
        <topology evidence="2">Multi-pass membrane protein</topology>
    </subcellularLocation>
</comment>
<sequence length="428" mass="48035">MSALKDLPDLTQPENTMIGKRLKEMGVEICPDKLHLCPATADCCKKEDGKWDCCPKTAANAPGQIFYSSGECCHMYGFFWNCCPRSYPNASGGGAGSIKGNLTYLEVLGRGSQRVHQGTLVLPKDFWAQTLGERVQELVDLSAKRGIIRFTGDKFRQFIKATPRNYSFIIMLTALAPHRQCLVCRHAYDEYQIVANSWRYSQSSNNKLFFGMVDFDEGPDVFSALGMNSAPVFMHFPEKGKPKKSDHMDIQRIGFQAETIARWIAERTDIQIRVFRPPNYSGTIAMVILFALIAALLYMRRNNLDFLYNKTSWGLASLCIIFAMTSGQMWNHIRGPPFMHRNSRGSVGYIHTSSGGQFVVETYIIVVLNAAVVLGMILLHEAAASRGESKKRKIMAVTGLAIVSIFFSLLLSVFRMKAQGYPYSFLFK</sequence>
<evidence type="ECO:0000256" key="1">
    <source>
        <dbReference type="ARBA" id="ARBA00002791"/>
    </source>
</evidence>
<keyword evidence="15" id="KW-1185">Reference proteome</keyword>
<gene>
    <name evidence="14" type="primary">Tusc3</name>
    <name evidence="14" type="ORF">CEXT_188061</name>
</gene>
<feature type="transmembrane region" description="Helical" evidence="13">
    <location>
        <begin position="363"/>
        <end position="382"/>
    </location>
</feature>
<keyword evidence="7" id="KW-0256">Endoplasmic reticulum</keyword>
<dbReference type="FunFam" id="3.40.30.10:FF:000009">
    <property type="entry name" value="Tumor suppressor candidate 3"/>
    <property type="match status" value="1"/>
</dbReference>
<accession>A0AAV4XML2</accession>
<dbReference type="SUPFAM" id="SSF52833">
    <property type="entry name" value="Thioredoxin-like"/>
    <property type="match status" value="1"/>
</dbReference>
<evidence type="ECO:0000256" key="3">
    <source>
        <dbReference type="ARBA" id="ARBA00009561"/>
    </source>
</evidence>
<name>A0AAV4XML2_CAEEX</name>
<keyword evidence="6" id="KW-0732">Signal</keyword>
<evidence type="ECO:0000256" key="13">
    <source>
        <dbReference type="SAM" id="Phobius"/>
    </source>
</evidence>
<dbReference type="PANTHER" id="PTHR12692">
    <property type="entry name" value="DOLICHYL-DIPHOSPHOOLIGOSACCHARIDE--PROTEIN GLYCOSYLTRANSFERASE-RELATED"/>
    <property type="match status" value="1"/>
</dbReference>
<dbReference type="InterPro" id="IPR021149">
    <property type="entry name" value="OligosaccharylTrfase_OST3/OST6"/>
</dbReference>
<keyword evidence="11" id="KW-1015">Disulfide bond</keyword>
<evidence type="ECO:0000313" key="15">
    <source>
        <dbReference type="Proteomes" id="UP001054945"/>
    </source>
</evidence>
<evidence type="ECO:0000256" key="6">
    <source>
        <dbReference type="ARBA" id="ARBA00022729"/>
    </source>
</evidence>
<organism evidence="14 15">
    <name type="scientific">Caerostris extrusa</name>
    <name type="common">Bark spider</name>
    <name type="synonym">Caerostris bankana</name>
    <dbReference type="NCBI Taxonomy" id="172846"/>
    <lineage>
        <taxon>Eukaryota</taxon>
        <taxon>Metazoa</taxon>
        <taxon>Ecdysozoa</taxon>
        <taxon>Arthropoda</taxon>
        <taxon>Chelicerata</taxon>
        <taxon>Arachnida</taxon>
        <taxon>Araneae</taxon>
        <taxon>Araneomorphae</taxon>
        <taxon>Entelegynae</taxon>
        <taxon>Araneoidea</taxon>
        <taxon>Araneidae</taxon>
        <taxon>Caerostris</taxon>
    </lineage>
</organism>
<dbReference type="SUPFAM" id="SSF57277">
    <property type="entry name" value="Granulin repeat"/>
    <property type="match status" value="1"/>
</dbReference>
<evidence type="ECO:0000256" key="5">
    <source>
        <dbReference type="ARBA" id="ARBA00022692"/>
    </source>
</evidence>
<feature type="transmembrane region" description="Helical" evidence="13">
    <location>
        <begin position="311"/>
        <end position="330"/>
    </location>
</feature>
<dbReference type="GO" id="GO:0018279">
    <property type="term" value="P:protein N-linked glycosylation via asparagine"/>
    <property type="evidence" value="ECO:0007669"/>
    <property type="project" value="TreeGrafter"/>
</dbReference>
<keyword evidence="8" id="KW-0460">Magnesium</keyword>
<evidence type="ECO:0000256" key="8">
    <source>
        <dbReference type="ARBA" id="ARBA00022842"/>
    </source>
</evidence>
<dbReference type="GO" id="GO:0015693">
    <property type="term" value="P:magnesium ion transport"/>
    <property type="evidence" value="ECO:0007669"/>
    <property type="project" value="UniProtKB-ARBA"/>
</dbReference>
<evidence type="ECO:0000256" key="12">
    <source>
        <dbReference type="ARBA" id="ARBA00043952"/>
    </source>
</evidence>
<evidence type="ECO:0000313" key="14">
    <source>
        <dbReference type="EMBL" id="GIY96367.1"/>
    </source>
</evidence>
<keyword evidence="5 13" id="KW-0812">Transmembrane</keyword>
<dbReference type="InterPro" id="IPR036249">
    <property type="entry name" value="Thioredoxin-like_sf"/>
</dbReference>
<dbReference type="AlphaFoldDB" id="A0AAV4XML2"/>
<comment type="similarity">
    <text evidence="3">Belongs to the OST3/OST6 family.</text>
</comment>
<comment type="function">
    <text evidence="1">Subunit of the oligosaccharyl transferase (OST) complex that catalyzes the initial transfer of a defined glycan (Glc(3)Man(9)GlcNAc(2) in eukaryotes) from the lipid carrier dolichol-pyrophosphate to an asparagine residue within an Asn-X-Ser/Thr consensus motif in nascent polypeptide chains, the first step in protein N-glycosylation. N-glycosylation occurs cotranslationally and the complex associates with the Sec61 complex at the channel-forming translocon complex that mediates protein translocation across the endoplasmic reticulum (ER). All subunits are required for a maximal enzyme activity.</text>
</comment>
<protein>
    <recommendedName>
        <fullName evidence="16">Tumor suppressor candidate 3</fullName>
    </recommendedName>
</protein>
<comment type="caution">
    <text evidence="14">The sequence shown here is derived from an EMBL/GenBank/DDBJ whole genome shotgun (WGS) entry which is preliminary data.</text>
</comment>
<feature type="transmembrane region" description="Helical" evidence="13">
    <location>
        <begin position="394"/>
        <end position="414"/>
    </location>
</feature>
<evidence type="ECO:0000256" key="11">
    <source>
        <dbReference type="ARBA" id="ARBA00023157"/>
    </source>
</evidence>
<evidence type="ECO:0008006" key="16">
    <source>
        <dbReference type="Google" id="ProtNLM"/>
    </source>
</evidence>
<evidence type="ECO:0000256" key="4">
    <source>
        <dbReference type="ARBA" id="ARBA00022448"/>
    </source>
</evidence>
<keyword evidence="4" id="KW-0813">Transport</keyword>
<comment type="pathway">
    <text evidence="12">Protein modification.</text>
</comment>
<dbReference type="Gene3D" id="3.40.30.10">
    <property type="entry name" value="Glutaredoxin"/>
    <property type="match status" value="1"/>
</dbReference>
<evidence type="ECO:0000256" key="10">
    <source>
        <dbReference type="ARBA" id="ARBA00023136"/>
    </source>
</evidence>
<evidence type="ECO:0000256" key="7">
    <source>
        <dbReference type="ARBA" id="ARBA00022824"/>
    </source>
</evidence>
<keyword evidence="9 13" id="KW-1133">Transmembrane helix</keyword>
<keyword evidence="10 13" id="KW-0472">Membrane</keyword>
<feature type="transmembrane region" description="Helical" evidence="13">
    <location>
        <begin position="280"/>
        <end position="299"/>
    </location>
</feature>
<evidence type="ECO:0000256" key="9">
    <source>
        <dbReference type="ARBA" id="ARBA00022989"/>
    </source>
</evidence>
<dbReference type="GO" id="GO:0008250">
    <property type="term" value="C:oligosaccharyltransferase complex"/>
    <property type="evidence" value="ECO:0007669"/>
    <property type="project" value="TreeGrafter"/>
</dbReference>
<dbReference type="Pfam" id="PF04756">
    <property type="entry name" value="OST3_OST6"/>
    <property type="match status" value="1"/>
</dbReference>
<evidence type="ECO:0000256" key="2">
    <source>
        <dbReference type="ARBA" id="ARBA00004477"/>
    </source>
</evidence>
<reference evidence="14 15" key="1">
    <citation type="submission" date="2021-06" db="EMBL/GenBank/DDBJ databases">
        <title>Caerostris extrusa draft genome.</title>
        <authorList>
            <person name="Kono N."/>
            <person name="Arakawa K."/>
        </authorList>
    </citation>
    <scope>NUCLEOTIDE SEQUENCE [LARGE SCALE GENOMIC DNA]</scope>
</reference>